<gene>
    <name evidence="6" type="ORF">A2519_01755</name>
</gene>
<comment type="caution">
    <text evidence="6">The sequence shown here is derived from an EMBL/GenBank/DDBJ whole genome shotgun (WGS) entry which is preliminary data.</text>
</comment>
<dbReference type="GO" id="GO:0016787">
    <property type="term" value="F:hydrolase activity"/>
    <property type="evidence" value="ECO:0007669"/>
    <property type="project" value="UniProtKB-KW"/>
</dbReference>
<organism evidence="6 7">
    <name type="scientific">Candidatus Raymondbacteria bacterium RIFOXYD12_FULL_49_13</name>
    <dbReference type="NCBI Taxonomy" id="1817890"/>
    <lineage>
        <taxon>Bacteria</taxon>
        <taxon>Raymondiibacteriota</taxon>
    </lineage>
</organism>
<dbReference type="GO" id="GO:0000166">
    <property type="term" value="F:nucleotide binding"/>
    <property type="evidence" value="ECO:0007669"/>
    <property type="project" value="UniProtKB-KW"/>
</dbReference>
<sequence>MKKDDSVYIQHMLDAIKRVEEYIGGTDNSGFCGNKMLQAAVCREIEIIGEASKHLSRGFKAKHPDIPWKAIAGMRDKLIHDYFGIDYNAVWDTAIKDIPFLRSLLLKPV</sequence>
<dbReference type="Proteomes" id="UP000179243">
    <property type="component" value="Unassembled WGS sequence"/>
</dbReference>
<keyword evidence="4" id="KW-0547">Nucleotide-binding</keyword>
<keyword evidence="5" id="KW-0378">Hydrolase</keyword>
<dbReference type="PANTHER" id="PTHR34139">
    <property type="entry name" value="UPF0331 PROTEIN MJ0127"/>
    <property type="match status" value="1"/>
</dbReference>
<evidence type="ECO:0008006" key="8">
    <source>
        <dbReference type="Google" id="ProtNLM"/>
    </source>
</evidence>
<dbReference type="GO" id="GO:0004540">
    <property type="term" value="F:RNA nuclease activity"/>
    <property type="evidence" value="ECO:0007669"/>
    <property type="project" value="InterPro"/>
</dbReference>
<dbReference type="AlphaFoldDB" id="A0A1F7FGH3"/>
<protein>
    <recommendedName>
        <fullName evidence="8">DUF86 domain-containing protein</fullName>
    </recommendedName>
</protein>
<accession>A0A1F7FGH3</accession>
<dbReference type="InterPro" id="IPR008201">
    <property type="entry name" value="HepT-like"/>
</dbReference>
<name>A0A1F7FGH3_UNCRA</name>
<dbReference type="GO" id="GO:0110001">
    <property type="term" value="C:toxin-antitoxin complex"/>
    <property type="evidence" value="ECO:0007669"/>
    <property type="project" value="InterPro"/>
</dbReference>
<keyword evidence="2" id="KW-1277">Toxin-antitoxin system</keyword>
<evidence type="ECO:0000256" key="2">
    <source>
        <dbReference type="ARBA" id="ARBA00022649"/>
    </source>
</evidence>
<evidence type="ECO:0000256" key="4">
    <source>
        <dbReference type="ARBA" id="ARBA00022741"/>
    </source>
</evidence>
<proteinExistence type="predicted"/>
<keyword evidence="3" id="KW-0540">Nuclease</keyword>
<evidence type="ECO:0000256" key="5">
    <source>
        <dbReference type="ARBA" id="ARBA00022801"/>
    </source>
</evidence>
<keyword evidence="1" id="KW-0597">Phosphoprotein</keyword>
<evidence type="ECO:0000256" key="1">
    <source>
        <dbReference type="ARBA" id="ARBA00022553"/>
    </source>
</evidence>
<dbReference type="InterPro" id="IPR051813">
    <property type="entry name" value="HepT_RNase_toxin"/>
</dbReference>
<evidence type="ECO:0000256" key="3">
    <source>
        <dbReference type="ARBA" id="ARBA00022722"/>
    </source>
</evidence>
<dbReference type="PANTHER" id="PTHR34139:SF1">
    <property type="entry name" value="RNASE MJ1380-RELATED"/>
    <property type="match status" value="1"/>
</dbReference>
<dbReference type="EMBL" id="MFYX01000047">
    <property type="protein sequence ID" value="OGK05794.1"/>
    <property type="molecule type" value="Genomic_DNA"/>
</dbReference>
<reference evidence="6 7" key="1">
    <citation type="journal article" date="2016" name="Nat. Commun.">
        <title>Thousands of microbial genomes shed light on interconnected biogeochemical processes in an aquifer system.</title>
        <authorList>
            <person name="Anantharaman K."/>
            <person name="Brown C.T."/>
            <person name="Hug L.A."/>
            <person name="Sharon I."/>
            <person name="Castelle C.J."/>
            <person name="Probst A.J."/>
            <person name="Thomas B.C."/>
            <person name="Singh A."/>
            <person name="Wilkins M.J."/>
            <person name="Karaoz U."/>
            <person name="Brodie E.L."/>
            <person name="Williams K.H."/>
            <person name="Hubbard S.S."/>
            <person name="Banfield J.F."/>
        </authorList>
    </citation>
    <scope>NUCLEOTIDE SEQUENCE [LARGE SCALE GENOMIC DNA]</scope>
</reference>
<evidence type="ECO:0000313" key="6">
    <source>
        <dbReference type="EMBL" id="OGK05794.1"/>
    </source>
</evidence>
<evidence type="ECO:0000313" key="7">
    <source>
        <dbReference type="Proteomes" id="UP000179243"/>
    </source>
</evidence>
<dbReference type="Pfam" id="PF01934">
    <property type="entry name" value="HepT-like"/>
    <property type="match status" value="1"/>
</dbReference>